<dbReference type="OrthoDB" id="9805408at2"/>
<evidence type="ECO:0000313" key="3">
    <source>
        <dbReference type="EMBL" id="TMN21255.1"/>
    </source>
</evidence>
<dbReference type="Pfam" id="PF01678">
    <property type="entry name" value="DAP_epimerase"/>
    <property type="match status" value="2"/>
</dbReference>
<dbReference type="Proteomes" id="UP000306980">
    <property type="component" value="Unassembled WGS sequence"/>
</dbReference>
<reference evidence="3 4" key="1">
    <citation type="submission" date="2019-05" db="EMBL/GenBank/DDBJ databases">
        <title>Genomic analysis of Lentibacillus sp. NKC220-2.</title>
        <authorList>
            <person name="Oh Y.J."/>
        </authorList>
    </citation>
    <scope>NUCLEOTIDE SEQUENCE [LARGE SCALE GENOMIC DNA]</scope>
    <source>
        <strain evidence="3 4">NKC220-2</strain>
    </source>
</reference>
<evidence type="ECO:0000256" key="2">
    <source>
        <dbReference type="ARBA" id="ARBA00023235"/>
    </source>
</evidence>
<evidence type="ECO:0000313" key="4">
    <source>
        <dbReference type="Proteomes" id="UP000306980"/>
    </source>
</evidence>
<dbReference type="SUPFAM" id="SSF54506">
    <property type="entry name" value="Diaminopimelate epimerase-like"/>
    <property type="match status" value="2"/>
</dbReference>
<keyword evidence="2" id="KW-0413">Isomerase</keyword>
<organism evidence="3 4">
    <name type="scientific">Lentibacillus cibarius</name>
    <dbReference type="NCBI Taxonomy" id="2583219"/>
    <lineage>
        <taxon>Bacteria</taxon>
        <taxon>Bacillati</taxon>
        <taxon>Bacillota</taxon>
        <taxon>Bacilli</taxon>
        <taxon>Bacillales</taxon>
        <taxon>Bacillaceae</taxon>
        <taxon>Lentibacillus</taxon>
    </lineage>
</organism>
<dbReference type="Gene3D" id="3.10.310.10">
    <property type="entry name" value="Diaminopimelate Epimerase, Chain A, domain 1"/>
    <property type="match status" value="2"/>
</dbReference>
<dbReference type="GO" id="GO:0005829">
    <property type="term" value="C:cytosol"/>
    <property type="evidence" value="ECO:0007669"/>
    <property type="project" value="TreeGrafter"/>
</dbReference>
<comment type="caution">
    <text evidence="3">The sequence shown here is derived from an EMBL/GenBank/DDBJ whole genome shotgun (WGS) entry which is preliminary data.</text>
</comment>
<dbReference type="InterPro" id="IPR001653">
    <property type="entry name" value="DAP_epimerase_DapF"/>
</dbReference>
<dbReference type="AlphaFoldDB" id="A0A5S3QH96"/>
<comment type="similarity">
    <text evidence="1">Belongs to the diaminopimelate epimerase family.</text>
</comment>
<dbReference type="PANTHER" id="PTHR31689:SF0">
    <property type="entry name" value="DIAMINOPIMELATE EPIMERASE"/>
    <property type="match status" value="1"/>
</dbReference>
<name>A0A5S3QH96_9BACI</name>
<proteinExistence type="inferred from homology"/>
<dbReference type="EMBL" id="VCIA01000001">
    <property type="protein sequence ID" value="TMN21255.1"/>
    <property type="molecule type" value="Genomic_DNA"/>
</dbReference>
<gene>
    <name evidence="3" type="ORF">FFL34_03370</name>
</gene>
<dbReference type="GO" id="GO:0008837">
    <property type="term" value="F:diaminopimelate epimerase activity"/>
    <property type="evidence" value="ECO:0007669"/>
    <property type="project" value="InterPro"/>
</dbReference>
<dbReference type="PANTHER" id="PTHR31689">
    <property type="entry name" value="DIAMINOPIMELATE EPIMERASE, CHLOROPLASTIC"/>
    <property type="match status" value="1"/>
</dbReference>
<evidence type="ECO:0008006" key="5">
    <source>
        <dbReference type="Google" id="ProtNLM"/>
    </source>
</evidence>
<protein>
    <recommendedName>
        <fullName evidence="5">Diaminopimelate epimerase</fullName>
    </recommendedName>
</protein>
<evidence type="ECO:0000256" key="1">
    <source>
        <dbReference type="ARBA" id="ARBA00010219"/>
    </source>
</evidence>
<accession>A0A5S3QH96</accession>
<sequence length="143" mass="14837">MGLFYSHDGVGLPELAKSVSHIHTGIGSDGLILIHPSEDADVGMRIFNKDGSEGKNCGNGLAASPNTLITQGCGTGACAAVVAATLNGEIAREEEVTVHLDGGDLHIHWQQDGDVLMTGGAETIAAGIYHFIMSESIKLDDLP</sequence>
<dbReference type="GO" id="GO:0009089">
    <property type="term" value="P:lysine biosynthetic process via diaminopimelate"/>
    <property type="evidence" value="ECO:0007669"/>
    <property type="project" value="InterPro"/>
</dbReference>